<evidence type="ECO:0000313" key="2">
    <source>
        <dbReference type="EMBL" id="EEH44765.2"/>
    </source>
</evidence>
<name>C1FZ28_PARBD</name>
<dbReference type="STRING" id="502780.C1FZ28"/>
<dbReference type="HOGENOM" id="CLU_1635923_0_0_1"/>
<proteinExistence type="predicted"/>
<dbReference type="AlphaFoldDB" id="C1FZ28"/>
<dbReference type="KEGG" id="pbn:PADG_01054"/>
<dbReference type="EMBL" id="KN275957">
    <property type="protein sequence ID" value="EEH44765.2"/>
    <property type="molecule type" value="Genomic_DNA"/>
</dbReference>
<organism evidence="2 3">
    <name type="scientific">Paracoccidioides brasiliensis (strain Pb18)</name>
    <dbReference type="NCBI Taxonomy" id="502780"/>
    <lineage>
        <taxon>Eukaryota</taxon>
        <taxon>Fungi</taxon>
        <taxon>Dikarya</taxon>
        <taxon>Ascomycota</taxon>
        <taxon>Pezizomycotina</taxon>
        <taxon>Eurotiomycetes</taxon>
        <taxon>Eurotiomycetidae</taxon>
        <taxon>Onygenales</taxon>
        <taxon>Ajellomycetaceae</taxon>
        <taxon>Paracoccidioides</taxon>
    </lineage>
</organism>
<sequence>MGCCGDPWIHRSQNSDKLTNPRRGQPDDGSNNIVMKRPRRATTAKSTILSASLLFLPALQLQGGRVGASRPDILNDTPKLPPISLSTTSSPISSSTVDQLDIFTAFENRSSRFTSNLHLDDLNFLHNYMTNTYLTLSNNAEHIEIWKTVIPKESLAHLLPNA</sequence>
<protein>
    <submittedName>
        <fullName evidence="2">Uncharacterized protein</fullName>
    </submittedName>
</protein>
<dbReference type="InParanoid" id="C1FZ28"/>
<dbReference type="VEuPathDB" id="FungiDB:PADG_01054"/>
<reference evidence="2 3" key="1">
    <citation type="journal article" date="2011" name="PLoS Genet.">
        <title>Comparative genomic analysis of human fungal pathogens causing paracoccidioidomycosis.</title>
        <authorList>
            <person name="Desjardins C.A."/>
            <person name="Champion M.D."/>
            <person name="Holder J.W."/>
            <person name="Muszewska A."/>
            <person name="Goldberg J."/>
            <person name="Bailao A.M."/>
            <person name="Brigido M.M."/>
            <person name="Ferreira M.E."/>
            <person name="Garcia A.M."/>
            <person name="Grynberg M."/>
            <person name="Gujja S."/>
            <person name="Heiman D.I."/>
            <person name="Henn M.R."/>
            <person name="Kodira C.D."/>
            <person name="Leon-Narvaez H."/>
            <person name="Longo L.V."/>
            <person name="Ma L.J."/>
            <person name="Malavazi I."/>
            <person name="Matsuo A.L."/>
            <person name="Morais F.V."/>
            <person name="Pereira M."/>
            <person name="Rodriguez-Brito S."/>
            <person name="Sakthikumar S."/>
            <person name="Salem-Izacc S.M."/>
            <person name="Sykes S.M."/>
            <person name="Teixeira M.M."/>
            <person name="Vallejo M.C."/>
            <person name="Walter M.E."/>
            <person name="Yandava C."/>
            <person name="Young S."/>
            <person name="Zeng Q."/>
            <person name="Zucker J."/>
            <person name="Felipe M.S."/>
            <person name="Goldman G.H."/>
            <person name="Haas B.J."/>
            <person name="McEwen J.G."/>
            <person name="Nino-Vega G."/>
            <person name="Puccia R."/>
            <person name="San-Blas G."/>
            <person name="Soares C.M."/>
            <person name="Birren B.W."/>
            <person name="Cuomo C.A."/>
        </authorList>
    </citation>
    <scope>NUCLEOTIDE SEQUENCE [LARGE SCALE GENOMIC DNA]</scope>
    <source>
        <strain evidence="2 3">Pb18</strain>
    </source>
</reference>
<dbReference type="Proteomes" id="UP000001628">
    <property type="component" value="Unassembled WGS sequence"/>
</dbReference>
<feature type="region of interest" description="Disordered" evidence="1">
    <location>
        <begin position="1"/>
        <end position="41"/>
    </location>
</feature>
<keyword evidence="3" id="KW-1185">Reference proteome</keyword>
<gene>
    <name evidence="2" type="ORF">PADG_01054</name>
</gene>
<evidence type="ECO:0000313" key="3">
    <source>
        <dbReference type="Proteomes" id="UP000001628"/>
    </source>
</evidence>
<dbReference type="GeneID" id="22580791"/>
<dbReference type="RefSeq" id="XP_010756102.1">
    <property type="nucleotide sequence ID" value="XM_010757800.1"/>
</dbReference>
<dbReference type="OrthoDB" id="4937900at2759"/>
<evidence type="ECO:0000256" key="1">
    <source>
        <dbReference type="SAM" id="MobiDB-lite"/>
    </source>
</evidence>
<accession>C1FZ28</accession>